<feature type="transmembrane region" description="Helical" evidence="5">
    <location>
        <begin position="234"/>
        <end position="260"/>
    </location>
</feature>
<dbReference type="Pfam" id="PF12698">
    <property type="entry name" value="ABC2_membrane_3"/>
    <property type="match status" value="1"/>
</dbReference>
<proteinExistence type="predicted"/>
<reference evidence="7 8" key="1">
    <citation type="submission" date="2016-10" db="EMBL/GenBank/DDBJ databases">
        <authorList>
            <person name="de Groot N.N."/>
        </authorList>
    </citation>
    <scope>NUCLEOTIDE SEQUENCE [LARGE SCALE GENOMIC DNA]</scope>
    <source>
        <strain evidence="7 8">DSM 2784</strain>
    </source>
</reference>
<feature type="transmembrane region" description="Helical" evidence="5">
    <location>
        <begin position="22"/>
        <end position="45"/>
    </location>
</feature>
<dbReference type="GO" id="GO:0016020">
    <property type="term" value="C:membrane"/>
    <property type="evidence" value="ECO:0007669"/>
    <property type="project" value="UniProtKB-SubCell"/>
</dbReference>
<evidence type="ECO:0000313" key="7">
    <source>
        <dbReference type="EMBL" id="SCZ76223.1"/>
    </source>
</evidence>
<evidence type="ECO:0000256" key="5">
    <source>
        <dbReference type="SAM" id="Phobius"/>
    </source>
</evidence>
<dbReference type="RefSeq" id="WP_092588956.1">
    <property type="nucleotide sequence ID" value="NZ_FMWL01000001.1"/>
</dbReference>
<keyword evidence="4 5" id="KW-0472">Membrane</keyword>
<feature type="domain" description="ABC-2 type transporter transmembrane" evidence="6">
    <location>
        <begin position="21"/>
        <end position="393"/>
    </location>
</feature>
<sequence length="407" mass="44196">MSHEILTVLKKELARVFTDRRLVISAFVMPALTIALLYGVMGVMITRMVEDRQAHQTEIAVIDAPASFVTFVENTPQEDMTLQNFEASKLPELKGLLFTGALDAILAFDAGFDTQLLSYEKEALPGVKIYFNSAEDYSVDARSRLRTGLLEDYEARVLTARFGDAQYLSAFELADEVVADPKKVAGKGVGSFLPLLLSIFLFAGGMGVGLDAIAGEKERGTMATMLVTPVSREAIAFGKLLSLGVVAFLSSISTMIGMVASAPFAKFLFGNVEAQSAGAAAAGFIITPGYIASLLLIAIVLTMIYVALISLVSVYARNVKEAGTYIMPVYMLVMLMGVLTTFGTGQPDLWVFGIPIYGNIMLMKMSLSYEMTWQMLVLNLGVSFVFLAILVAVIRKMFSSERIMFNA</sequence>
<comment type="subcellular location">
    <subcellularLocation>
        <location evidence="1">Membrane</location>
        <topology evidence="1">Multi-pass membrane protein</topology>
    </subcellularLocation>
</comment>
<dbReference type="STRING" id="1120920.SAMN03080599_00130"/>
<evidence type="ECO:0000256" key="3">
    <source>
        <dbReference type="ARBA" id="ARBA00022989"/>
    </source>
</evidence>
<dbReference type="EMBL" id="FMWL01000001">
    <property type="protein sequence ID" value="SCZ76223.1"/>
    <property type="molecule type" value="Genomic_DNA"/>
</dbReference>
<name>A0A1G5RQ26_9FIRM</name>
<dbReference type="Proteomes" id="UP000199208">
    <property type="component" value="Unassembled WGS sequence"/>
</dbReference>
<keyword evidence="3 5" id="KW-1133">Transmembrane helix</keyword>
<gene>
    <name evidence="7" type="ORF">SAMN03080599_00130</name>
</gene>
<dbReference type="PANTHER" id="PTHR43471">
    <property type="entry name" value="ABC TRANSPORTER PERMEASE"/>
    <property type="match status" value="1"/>
</dbReference>
<feature type="transmembrane region" description="Helical" evidence="5">
    <location>
        <begin position="294"/>
        <end position="316"/>
    </location>
</feature>
<feature type="transmembrane region" description="Helical" evidence="5">
    <location>
        <begin position="322"/>
        <end position="342"/>
    </location>
</feature>
<evidence type="ECO:0000313" key="8">
    <source>
        <dbReference type="Proteomes" id="UP000199208"/>
    </source>
</evidence>
<feature type="transmembrane region" description="Helical" evidence="5">
    <location>
        <begin position="373"/>
        <end position="394"/>
    </location>
</feature>
<protein>
    <submittedName>
        <fullName evidence="7">Sodium transport system permease protein</fullName>
    </submittedName>
</protein>
<dbReference type="GO" id="GO:0140359">
    <property type="term" value="F:ABC-type transporter activity"/>
    <property type="evidence" value="ECO:0007669"/>
    <property type="project" value="InterPro"/>
</dbReference>
<evidence type="ECO:0000256" key="2">
    <source>
        <dbReference type="ARBA" id="ARBA00022692"/>
    </source>
</evidence>
<keyword evidence="2 5" id="KW-0812">Transmembrane</keyword>
<dbReference type="InterPro" id="IPR013525">
    <property type="entry name" value="ABC2_TM"/>
</dbReference>
<keyword evidence="8" id="KW-1185">Reference proteome</keyword>
<evidence type="ECO:0000256" key="1">
    <source>
        <dbReference type="ARBA" id="ARBA00004141"/>
    </source>
</evidence>
<evidence type="ECO:0000259" key="6">
    <source>
        <dbReference type="Pfam" id="PF12698"/>
    </source>
</evidence>
<feature type="transmembrane region" description="Helical" evidence="5">
    <location>
        <begin position="192"/>
        <end position="214"/>
    </location>
</feature>
<evidence type="ECO:0000256" key="4">
    <source>
        <dbReference type="ARBA" id="ARBA00023136"/>
    </source>
</evidence>
<organism evidence="7 8">
    <name type="scientific">Acidaminobacter hydrogenoformans DSM 2784</name>
    <dbReference type="NCBI Taxonomy" id="1120920"/>
    <lineage>
        <taxon>Bacteria</taxon>
        <taxon>Bacillati</taxon>
        <taxon>Bacillota</taxon>
        <taxon>Clostridia</taxon>
        <taxon>Peptostreptococcales</taxon>
        <taxon>Acidaminobacteraceae</taxon>
        <taxon>Acidaminobacter</taxon>
    </lineage>
</organism>
<dbReference type="PANTHER" id="PTHR43471:SF3">
    <property type="entry name" value="ABC TRANSPORTER PERMEASE PROTEIN NATB"/>
    <property type="match status" value="1"/>
</dbReference>
<dbReference type="AlphaFoldDB" id="A0A1G5RQ26"/>
<accession>A0A1G5RQ26</accession>
<dbReference type="OrthoDB" id="5486437at2"/>